<evidence type="ECO:0000313" key="1">
    <source>
        <dbReference type="EMBL" id="MBX19122.1"/>
    </source>
</evidence>
<protein>
    <submittedName>
        <fullName evidence="1">Uncharacterized protein</fullName>
    </submittedName>
</protein>
<dbReference type="EMBL" id="GGEC01038638">
    <property type="protein sequence ID" value="MBX19122.1"/>
    <property type="molecule type" value="Transcribed_RNA"/>
</dbReference>
<accession>A0A2P2LMD7</accession>
<dbReference type="AlphaFoldDB" id="A0A2P2LMD7"/>
<sequence length="82" mass="9726">MKTSKICKYKKTSKLLRGDKHDEIIMINEYNIKMSDGLIINTACIETLEKIYIKTSYRDRRFVYPLKHLHFLVCLKNNSQVS</sequence>
<organism evidence="1">
    <name type="scientific">Rhizophora mucronata</name>
    <name type="common">Asiatic mangrove</name>
    <dbReference type="NCBI Taxonomy" id="61149"/>
    <lineage>
        <taxon>Eukaryota</taxon>
        <taxon>Viridiplantae</taxon>
        <taxon>Streptophyta</taxon>
        <taxon>Embryophyta</taxon>
        <taxon>Tracheophyta</taxon>
        <taxon>Spermatophyta</taxon>
        <taxon>Magnoliopsida</taxon>
        <taxon>eudicotyledons</taxon>
        <taxon>Gunneridae</taxon>
        <taxon>Pentapetalae</taxon>
        <taxon>rosids</taxon>
        <taxon>fabids</taxon>
        <taxon>Malpighiales</taxon>
        <taxon>Rhizophoraceae</taxon>
        <taxon>Rhizophora</taxon>
    </lineage>
</organism>
<proteinExistence type="predicted"/>
<reference evidence="1" key="1">
    <citation type="submission" date="2018-02" db="EMBL/GenBank/DDBJ databases">
        <title>Rhizophora mucronata_Transcriptome.</title>
        <authorList>
            <person name="Meera S.P."/>
            <person name="Sreeshan A."/>
            <person name="Augustine A."/>
        </authorList>
    </citation>
    <scope>NUCLEOTIDE SEQUENCE</scope>
    <source>
        <tissue evidence="1">Leaf</tissue>
    </source>
</reference>
<name>A0A2P2LMD7_RHIMU</name>